<dbReference type="GO" id="GO:0008234">
    <property type="term" value="F:cysteine-type peptidase activity"/>
    <property type="evidence" value="ECO:0007669"/>
    <property type="project" value="UniProtKB-KW"/>
</dbReference>
<feature type="non-terminal residue" evidence="6">
    <location>
        <position position="1"/>
    </location>
</feature>
<evidence type="ECO:0000313" key="7">
    <source>
        <dbReference type="Proteomes" id="UP001190700"/>
    </source>
</evidence>
<evidence type="ECO:0000313" key="6">
    <source>
        <dbReference type="EMBL" id="KAK3258298.1"/>
    </source>
</evidence>
<dbReference type="Pfam" id="PF02902">
    <property type="entry name" value="Peptidase_C48"/>
    <property type="match status" value="1"/>
</dbReference>
<dbReference type="InterPro" id="IPR003653">
    <property type="entry name" value="Peptidase_C48_C"/>
</dbReference>
<dbReference type="GO" id="GO:0006508">
    <property type="term" value="P:proteolysis"/>
    <property type="evidence" value="ECO:0007669"/>
    <property type="project" value="UniProtKB-KW"/>
</dbReference>
<organism evidence="6 7">
    <name type="scientific">Cymbomonas tetramitiformis</name>
    <dbReference type="NCBI Taxonomy" id="36881"/>
    <lineage>
        <taxon>Eukaryota</taxon>
        <taxon>Viridiplantae</taxon>
        <taxon>Chlorophyta</taxon>
        <taxon>Pyramimonadophyceae</taxon>
        <taxon>Pyramimonadales</taxon>
        <taxon>Pyramimonadaceae</taxon>
        <taxon>Cymbomonas</taxon>
    </lineage>
</organism>
<dbReference type="GO" id="GO:0016926">
    <property type="term" value="P:protein desumoylation"/>
    <property type="evidence" value="ECO:0007669"/>
    <property type="project" value="UniProtKB-ARBA"/>
</dbReference>
<dbReference type="EMBL" id="LGRX02019641">
    <property type="protein sequence ID" value="KAK3258298.1"/>
    <property type="molecule type" value="Genomic_DNA"/>
</dbReference>
<accession>A0AAE0FF70</accession>
<dbReference type="PANTHER" id="PTHR46915">
    <property type="entry name" value="UBIQUITIN-LIKE PROTEASE 4-RELATED"/>
    <property type="match status" value="1"/>
</dbReference>
<proteinExistence type="inferred from homology"/>
<dbReference type="AlphaFoldDB" id="A0AAE0FF70"/>
<dbReference type="SUPFAM" id="SSF54001">
    <property type="entry name" value="Cysteine proteinases"/>
    <property type="match status" value="2"/>
</dbReference>
<protein>
    <recommendedName>
        <fullName evidence="5">Ubiquitin-like protease family profile domain-containing protein</fullName>
    </recommendedName>
</protein>
<gene>
    <name evidence="6" type="ORF">CYMTET_32651</name>
</gene>
<dbReference type="Gene3D" id="3.30.310.130">
    <property type="entry name" value="Ubiquitin-related"/>
    <property type="match status" value="2"/>
</dbReference>
<comment type="caution">
    <text evidence="6">The sequence shown here is derived from an EMBL/GenBank/DDBJ whole genome shotgun (WGS) entry which is preliminary data.</text>
</comment>
<evidence type="ECO:0000259" key="5">
    <source>
        <dbReference type="PROSITE" id="PS50600"/>
    </source>
</evidence>
<dbReference type="InterPro" id="IPR038765">
    <property type="entry name" value="Papain-like_cys_pep_sf"/>
</dbReference>
<evidence type="ECO:0000256" key="1">
    <source>
        <dbReference type="ARBA" id="ARBA00005234"/>
    </source>
</evidence>
<dbReference type="Proteomes" id="UP001190700">
    <property type="component" value="Unassembled WGS sequence"/>
</dbReference>
<name>A0AAE0FF70_9CHLO</name>
<dbReference type="PROSITE" id="PS50600">
    <property type="entry name" value="ULP_PROTEASE"/>
    <property type="match status" value="1"/>
</dbReference>
<keyword evidence="2" id="KW-0645">Protease</keyword>
<keyword evidence="4" id="KW-0788">Thiol protease</keyword>
<dbReference type="PANTHER" id="PTHR46915:SF2">
    <property type="entry name" value="UBIQUITIN-LIKE PROTEASE 4"/>
    <property type="match status" value="1"/>
</dbReference>
<evidence type="ECO:0000256" key="3">
    <source>
        <dbReference type="ARBA" id="ARBA00022801"/>
    </source>
</evidence>
<feature type="domain" description="Ubiquitin-like protease family profile" evidence="5">
    <location>
        <begin position="1"/>
        <end position="181"/>
    </location>
</feature>
<keyword evidence="3" id="KW-0378">Hydrolase</keyword>
<evidence type="ECO:0000256" key="4">
    <source>
        <dbReference type="ARBA" id="ARBA00022807"/>
    </source>
</evidence>
<evidence type="ECO:0000256" key="2">
    <source>
        <dbReference type="ARBA" id="ARBA00022670"/>
    </source>
</evidence>
<sequence length="181" mass="20412">GMTARVHIFNSFFYKKLSERREDDTGFHGRVKKWTKNVNLFEKGAGPETWQALSTLCGLYLAARRALETRRQAQWNSFSWIGLAPVEALHTCVSLKVQYLLFRVDNETGAGWYLIVTPQSFVFVPIHDELHWSLGVICLNVLDGDGRFTAILHLDSMTHGHKTWGLLDGGCGMLVDEGLST</sequence>
<keyword evidence="7" id="KW-1185">Reference proteome</keyword>
<reference evidence="6 7" key="1">
    <citation type="journal article" date="2015" name="Genome Biol. Evol.">
        <title>Comparative Genomics of a Bacterivorous Green Alga Reveals Evolutionary Causalities and Consequences of Phago-Mixotrophic Mode of Nutrition.</title>
        <authorList>
            <person name="Burns J.A."/>
            <person name="Paasch A."/>
            <person name="Narechania A."/>
            <person name="Kim E."/>
        </authorList>
    </citation>
    <scope>NUCLEOTIDE SEQUENCE [LARGE SCALE GENOMIC DNA]</scope>
    <source>
        <strain evidence="6 7">PLY_AMNH</strain>
    </source>
</reference>
<comment type="similarity">
    <text evidence="1">Belongs to the peptidase C48 family.</text>
</comment>